<dbReference type="Proteomes" id="UP000295497">
    <property type="component" value="Chromosome"/>
</dbReference>
<feature type="compositionally biased region" description="Low complexity" evidence="1">
    <location>
        <begin position="42"/>
        <end position="62"/>
    </location>
</feature>
<dbReference type="AlphaFoldDB" id="A0A4P2R3R8"/>
<organism evidence="2 3">
    <name type="scientific">Sorangium cellulosum</name>
    <name type="common">Polyangium cellulosum</name>
    <dbReference type="NCBI Taxonomy" id="56"/>
    <lineage>
        <taxon>Bacteria</taxon>
        <taxon>Pseudomonadati</taxon>
        <taxon>Myxococcota</taxon>
        <taxon>Polyangia</taxon>
        <taxon>Polyangiales</taxon>
        <taxon>Polyangiaceae</taxon>
        <taxon>Sorangium</taxon>
    </lineage>
</organism>
<evidence type="ECO:0000256" key="1">
    <source>
        <dbReference type="SAM" id="MobiDB-lite"/>
    </source>
</evidence>
<sequence length="72" mass="7323">MHALERDPLTFARGSALTGVRRAGAAAGRPILRSSYLPARVASAGPASAPPAHRGARGRPVGKVNPTLSRAA</sequence>
<gene>
    <name evidence="2" type="ORF">SOCE836_094630</name>
</gene>
<accession>A0A4P2R3R8</accession>
<evidence type="ECO:0000313" key="2">
    <source>
        <dbReference type="EMBL" id="AUX37241.1"/>
    </source>
</evidence>
<reference evidence="2 3" key="1">
    <citation type="submission" date="2015-09" db="EMBL/GenBank/DDBJ databases">
        <title>Sorangium comparison.</title>
        <authorList>
            <person name="Zaburannyi N."/>
            <person name="Bunk B."/>
            <person name="Overmann J."/>
            <person name="Mueller R."/>
        </authorList>
    </citation>
    <scope>NUCLEOTIDE SEQUENCE [LARGE SCALE GENOMIC DNA]</scope>
    <source>
        <strain evidence="2 3">So ce836</strain>
    </source>
</reference>
<dbReference type="EMBL" id="CP012672">
    <property type="protein sequence ID" value="AUX37241.1"/>
    <property type="molecule type" value="Genomic_DNA"/>
</dbReference>
<protein>
    <submittedName>
        <fullName evidence="2">Uncharacterized protein</fullName>
    </submittedName>
</protein>
<name>A0A4P2R3R8_SORCE</name>
<feature type="region of interest" description="Disordered" evidence="1">
    <location>
        <begin position="42"/>
        <end position="72"/>
    </location>
</feature>
<proteinExistence type="predicted"/>
<evidence type="ECO:0000313" key="3">
    <source>
        <dbReference type="Proteomes" id="UP000295497"/>
    </source>
</evidence>